<feature type="transmembrane region" description="Helical" evidence="7">
    <location>
        <begin position="59"/>
        <end position="83"/>
    </location>
</feature>
<dbReference type="GO" id="GO:0005886">
    <property type="term" value="C:plasma membrane"/>
    <property type="evidence" value="ECO:0007669"/>
    <property type="project" value="UniProtKB-SubCell"/>
</dbReference>
<feature type="transmembrane region" description="Helical" evidence="7">
    <location>
        <begin position="12"/>
        <end position="28"/>
    </location>
</feature>
<dbReference type="OrthoDB" id="9804353at2"/>
<sequence>MKKHINIENKLIPIFFQLVILFIWQIAIDKWKVPQYILPSPKDIIITLVNILPSITKHIYATLCEALIGFTISILLALILAILMDNVKLIKKCVYPILVVSQTIPIIALAPLFVIWFGFGTLPKIIVVVLVCFFPIVISLMDGLESVDTDMVNLLKTMGASKFKIFTMVKLPASTVNFFSGLRIAATYSIMGAVIGEWLGGDKGLGVYMIRAKNSYALDKVFAVIIIIVLLSMGLFGLLYLLQYFFTPWSRNKADKKN</sequence>
<comment type="subcellular location">
    <subcellularLocation>
        <location evidence="1 7">Cell membrane</location>
        <topology evidence="1 7">Multi-pass membrane protein</topology>
    </subcellularLocation>
</comment>
<dbReference type="SUPFAM" id="SSF161098">
    <property type="entry name" value="MetI-like"/>
    <property type="match status" value="1"/>
</dbReference>
<evidence type="ECO:0000256" key="3">
    <source>
        <dbReference type="ARBA" id="ARBA00022475"/>
    </source>
</evidence>
<feature type="transmembrane region" description="Helical" evidence="7">
    <location>
        <begin position="125"/>
        <end position="144"/>
    </location>
</feature>
<keyword evidence="3" id="KW-1003">Cell membrane</keyword>
<dbReference type="PANTHER" id="PTHR30151:SF20">
    <property type="entry name" value="ABC TRANSPORTER PERMEASE PROTEIN HI_0355-RELATED"/>
    <property type="match status" value="1"/>
</dbReference>
<keyword evidence="5 7" id="KW-1133">Transmembrane helix</keyword>
<feature type="transmembrane region" description="Helical" evidence="7">
    <location>
        <begin position="221"/>
        <end position="246"/>
    </location>
</feature>
<dbReference type="CDD" id="cd06261">
    <property type="entry name" value="TM_PBP2"/>
    <property type="match status" value="1"/>
</dbReference>
<feature type="transmembrane region" description="Helical" evidence="7">
    <location>
        <begin position="95"/>
        <end position="119"/>
    </location>
</feature>
<dbReference type="PROSITE" id="PS50928">
    <property type="entry name" value="ABC_TM1"/>
    <property type="match status" value="1"/>
</dbReference>
<dbReference type="Proteomes" id="UP000287872">
    <property type="component" value="Unassembled WGS sequence"/>
</dbReference>
<name>A0A401UL90_9CLOT</name>
<protein>
    <submittedName>
        <fullName evidence="9">ABC transporter permease</fullName>
    </submittedName>
</protein>
<dbReference type="RefSeq" id="WP_125000764.1">
    <property type="nucleotide sequence ID" value="NZ_BHYK01000009.1"/>
</dbReference>
<evidence type="ECO:0000256" key="1">
    <source>
        <dbReference type="ARBA" id="ARBA00004651"/>
    </source>
</evidence>
<dbReference type="InterPro" id="IPR035906">
    <property type="entry name" value="MetI-like_sf"/>
</dbReference>
<dbReference type="InterPro" id="IPR000515">
    <property type="entry name" value="MetI-like"/>
</dbReference>
<dbReference type="EMBL" id="BHYK01000009">
    <property type="protein sequence ID" value="GCD10333.1"/>
    <property type="molecule type" value="Genomic_DNA"/>
</dbReference>
<comment type="similarity">
    <text evidence="7">Belongs to the binding-protein-dependent transport system permease family.</text>
</comment>
<dbReference type="AlphaFoldDB" id="A0A401UL90"/>
<keyword evidence="4 7" id="KW-0812">Transmembrane</keyword>
<evidence type="ECO:0000256" key="2">
    <source>
        <dbReference type="ARBA" id="ARBA00022448"/>
    </source>
</evidence>
<proteinExistence type="inferred from homology"/>
<dbReference type="GeneID" id="77241526"/>
<evidence type="ECO:0000256" key="5">
    <source>
        <dbReference type="ARBA" id="ARBA00022989"/>
    </source>
</evidence>
<evidence type="ECO:0000256" key="4">
    <source>
        <dbReference type="ARBA" id="ARBA00022692"/>
    </source>
</evidence>
<evidence type="ECO:0000313" key="10">
    <source>
        <dbReference type="Proteomes" id="UP000287872"/>
    </source>
</evidence>
<evidence type="ECO:0000259" key="8">
    <source>
        <dbReference type="PROSITE" id="PS50928"/>
    </source>
</evidence>
<feature type="domain" description="ABC transmembrane type-1" evidence="8">
    <location>
        <begin position="59"/>
        <end position="239"/>
    </location>
</feature>
<organism evidence="9 10">
    <name type="scientific">Clostridium tagluense</name>
    <dbReference type="NCBI Taxonomy" id="360422"/>
    <lineage>
        <taxon>Bacteria</taxon>
        <taxon>Bacillati</taxon>
        <taxon>Bacillota</taxon>
        <taxon>Clostridia</taxon>
        <taxon>Eubacteriales</taxon>
        <taxon>Clostridiaceae</taxon>
        <taxon>Clostridium</taxon>
    </lineage>
</organism>
<evidence type="ECO:0000256" key="7">
    <source>
        <dbReference type="RuleBase" id="RU363032"/>
    </source>
</evidence>
<keyword evidence="6 7" id="KW-0472">Membrane</keyword>
<reference evidence="9 10" key="1">
    <citation type="submission" date="2018-11" db="EMBL/GenBank/DDBJ databases">
        <title>Genome sequencing and assembly of Clostridium tagluense strain A121.</title>
        <authorList>
            <person name="Murakami T."/>
            <person name="Segawa T."/>
            <person name="Shcherbakova V.A."/>
            <person name="Mori H."/>
            <person name="Yoshimura Y."/>
        </authorList>
    </citation>
    <scope>NUCLEOTIDE SEQUENCE [LARGE SCALE GENOMIC DNA]</scope>
    <source>
        <strain evidence="9 10">A121</strain>
    </source>
</reference>
<dbReference type="Pfam" id="PF00528">
    <property type="entry name" value="BPD_transp_1"/>
    <property type="match status" value="1"/>
</dbReference>
<gene>
    <name evidence="9" type="ORF">Ctaglu_19560</name>
</gene>
<accession>A0A401UL90</accession>
<evidence type="ECO:0000313" key="9">
    <source>
        <dbReference type="EMBL" id="GCD10333.1"/>
    </source>
</evidence>
<dbReference type="GO" id="GO:0055085">
    <property type="term" value="P:transmembrane transport"/>
    <property type="evidence" value="ECO:0007669"/>
    <property type="project" value="InterPro"/>
</dbReference>
<evidence type="ECO:0000256" key="6">
    <source>
        <dbReference type="ARBA" id="ARBA00023136"/>
    </source>
</evidence>
<dbReference type="PANTHER" id="PTHR30151">
    <property type="entry name" value="ALKANE SULFONATE ABC TRANSPORTER-RELATED, MEMBRANE SUBUNIT"/>
    <property type="match status" value="1"/>
</dbReference>
<keyword evidence="10" id="KW-1185">Reference proteome</keyword>
<comment type="caution">
    <text evidence="9">The sequence shown here is derived from an EMBL/GenBank/DDBJ whole genome shotgun (WGS) entry which is preliminary data.</text>
</comment>
<keyword evidence="2 7" id="KW-0813">Transport</keyword>
<dbReference type="Gene3D" id="1.10.3720.10">
    <property type="entry name" value="MetI-like"/>
    <property type="match status" value="1"/>
</dbReference>